<evidence type="ECO:0000256" key="1">
    <source>
        <dbReference type="ARBA" id="ARBA00022729"/>
    </source>
</evidence>
<evidence type="ECO:0000313" key="3">
    <source>
        <dbReference type="EMBL" id="MDQ0998224.1"/>
    </source>
</evidence>
<evidence type="ECO:0000256" key="2">
    <source>
        <dbReference type="SAM" id="SignalP"/>
    </source>
</evidence>
<accession>A0ABU0SBT0</accession>
<proteinExistence type="predicted"/>
<dbReference type="EMBL" id="JAUSZT010000003">
    <property type="protein sequence ID" value="MDQ0998224.1"/>
    <property type="molecule type" value="Genomic_DNA"/>
</dbReference>
<dbReference type="SUPFAM" id="SSF53850">
    <property type="entry name" value="Periplasmic binding protein-like II"/>
    <property type="match status" value="1"/>
</dbReference>
<gene>
    <name evidence="3" type="ORF">QFZ34_003406</name>
</gene>
<dbReference type="Pfam" id="PF13531">
    <property type="entry name" value="SBP_bac_11"/>
    <property type="match status" value="1"/>
</dbReference>
<dbReference type="RefSeq" id="WP_307282902.1">
    <property type="nucleotide sequence ID" value="NZ_JAUSZT010000003.1"/>
</dbReference>
<keyword evidence="1 2" id="KW-0732">Signal</keyword>
<organism evidence="3 4">
    <name type="scientific">Phyllobacterium ifriqiyense</name>
    <dbReference type="NCBI Taxonomy" id="314238"/>
    <lineage>
        <taxon>Bacteria</taxon>
        <taxon>Pseudomonadati</taxon>
        <taxon>Pseudomonadota</taxon>
        <taxon>Alphaproteobacteria</taxon>
        <taxon>Hyphomicrobiales</taxon>
        <taxon>Phyllobacteriaceae</taxon>
        <taxon>Phyllobacterium</taxon>
    </lineage>
</organism>
<sequence>MIKRLCVALAAAFIAAPAFAADNTIRFPALQTETGRLTIYSATDLVVMKPLIDDFQTIWPDVTVDVIDYLTNELSVRAAEACRKQQPLGDLLLSSSVDQLVKLANDGCATAHTSPETARVADWANWRDEVFGFTYEPAVFVYNNIKVPPGDVPRTHVELADLLREKLDTYRGRVGTYDIRLSGIGYLLAFNDARQTTAVFGRLLEGMARASAVARCCTGEILEEVAKGNLYIGYNMLGSYAYEAARRYPQLKVVVPRDYTLVLSRGALIPKGAKRADLAARFLDYLLSQQGQSVAKNNAFYFTETGSLPPGVDGPQNLKESGIAQPIRIGPALLAVQDRAQRQRFIDDWSQSLIELNSPSWNRE</sequence>
<dbReference type="PANTHER" id="PTHR30006:SF25">
    <property type="entry name" value="PHOSPHOGLYCERATE TRANSPORT REGULATORY PROTEIN PGTC"/>
    <property type="match status" value="1"/>
</dbReference>
<keyword evidence="4" id="KW-1185">Reference proteome</keyword>
<feature type="signal peptide" evidence="2">
    <location>
        <begin position="1"/>
        <end position="20"/>
    </location>
</feature>
<feature type="chain" id="PRO_5047060249" evidence="2">
    <location>
        <begin position="21"/>
        <end position="364"/>
    </location>
</feature>
<dbReference type="PANTHER" id="PTHR30006">
    <property type="entry name" value="THIAMINE-BINDING PERIPLASMIC PROTEIN-RELATED"/>
    <property type="match status" value="1"/>
</dbReference>
<protein>
    <submittedName>
        <fullName evidence="3">Iron(III) transport system substrate-binding protein</fullName>
    </submittedName>
</protein>
<dbReference type="Proteomes" id="UP001237780">
    <property type="component" value="Unassembled WGS sequence"/>
</dbReference>
<comment type="caution">
    <text evidence="3">The sequence shown here is derived from an EMBL/GenBank/DDBJ whole genome shotgun (WGS) entry which is preliminary data.</text>
</comment>
<evidence type="ECO:0000313" key="4">
    <source>
        <dbReference type="Proteomes" id="UP001237780"/>
    </source>
</evidence>
<dbReference type="Gene3D" id="3.40.190.10">
    <property type="entry name" value="Periplasmic binding protein-like II"/>
    <property type="match status" value="2"/>
</dbReference>
<reference evidence="3 4" key="1">
    <citation type="submission" date="2023-07" db="EMBL/GenBank/DDBJ databases">
        <title>Comparative genomics of wheat-associated soil bacteria to identify genetic determinants of phenazine resistance.</title>
        <authorList>
            <person name="Mouncey N."/>
        </authorList>
    </citation>
    <scope>NUCLEOTIDE SEQUENCE [LARGE SCALE GENOMIC DNA]</scope>
    <source>
        <strain evidence="3 4">W4I11</strain>
    </source>
</reference>
<name>A0ABU0SBT0_9HYPH</name>